<evidence type="ECO:0000313" key="3">
    <source>
        <dbReference type="Proteomes" id="UP000480185"/>
    </source>
</evidence>
<dbReference type="SUPFAM" id="SSF88713">
    <property type="entry name" value="Glycoside hydrolase/deacetylase"/>
    <property type="match status" value="1"/>
</dbReference>
<dbReference type="GO" id="GO:0016810">
    <property type="term" value="F:hydrolase activity, acting on carbon-nitrogen (but not peptide) bonds"/>
    <property type="evidence" value="ECO:0007669"/>
    <property type="project" value="InterPro"/>
</dbReference>
<dbReference type="Pfam" id="PF01522">
    <property type="entry name" value="Polysacc_deac_1"/>
    <property type="match status" value="1"/>
</dbReference>
<dbReference type="CDD" id="cd10950">
    <property type="entry name" value="CE4_BsYlxY_like"/>
    <property type="match status" value="1"/>
</dbReference>
<dbReference type="PANTHER" id="PTHR10587">
    <property type="entry name" value="GLYCOSYL TRANSFERASE-RELATED"/>
    <property type="match status" value="1"/>
</dbReference>
<dbReference type="EMBL" id="WJNH01000002">
    <property type="protein sequence ID" value="MRG85350.1"/>
    <property type="molecule type" value="Genomic_DNA"/>
</dbReference>
<name>A0A6G1X374_9BACI</name>
<dbReference type="PROSITE" id="PS51677">
    <property type="entry name" value="NODB"/>
    <property type="match status" value="1"/>
</dbReference>
<dbReference type="Gene3D" id="3.20.20.370">
    <property type="entry name" value="Glycoside hydrolase/deacetylase"/>
    <property type="match status" value="1"/>
</dbReference>
<dbReference type="InterPro" id="IPR050248">
    <property type="entry name" value="Polysacc_deacetylase_ArnD"/>
</dbReference>
<reference evidence="2 3" key="1">
    <citation type="submission" date="2019-11" db="EMBL/GenBank/DDBJ databases">
        <authorList>
            <person name="Li J."/>
        </authorList>
    </citation>
    <scope>NUCLEOTIDE SEQUENCE [LARGE SCALE GENOMIC DNA]</scope>
    <source>
        <strain evidence="2 3">J4</strain>
    </source>
</reference>
<dbReference type="InterPro" id="IPR011330">
    <property type="entry name" value="Glyco_hydro/deAcase_b/a-brl"/>
</dbReference>
<dbReference type="InterPro" id="IPR002509">
    <property type="entry name" value="NODB_dom"/>
</dbReference>
<dbReference type="PANTHER" id="PTHR10587:SF80">
    <property type="entry name" value="CHITOOLIGOSACCHARIDE DEACETYLASE"/>
    <property type="match status" value="1"/>
</dbReference>
<protein>
    <submittedName>
        <fullName evidence="2">Polysaccharide deacetylase family protein</fullName>
    </submittedName>
</protein>
<evidence type="ECO:0000259" key="1">
    <source>
        <dbReference type="PROSITE" id="PS51677"/>
    </source>
</evidence>
<accession>A0A6G1X374</accession>
<organism evidence="2 3">
    <name type="scientific">Salinibacillus xinjiangensis</name>
    <dbReference type="NCBI Taxonomy" id="1229268"/>
    <lineage>
        <taxon>Bacteria</taxon>
        <taxon>Bacillati</taxon>
        <taxon>Bacillota</taxon>
        <taxon>Bacilli</taxon>
        <taxon>Bacillales</taxon>
        <taxon>Bacillaceae</taxon>
        <taxon>Salinibacillus</taxon>
    </lineage>
</organism>
<comment type="caution">
    <text evidence="2">The sequence shown here is derived from an EMBL/GenBank/DDBJ whole genome shotgun (WGS) entry which is preliminary data.</text>
</comment>
<sequence length="317" mass="36377">MKRRYIIQGILFIGLAFLSFGVFENPFSDDYVSVMKSTTISKVNKDDPLYLEIKQKATEYEKEPKNAKIDDVWKKMPGINGLKVNVDKSYINMKKKGKFDEKLLAFKEIEPEVKFTDLPAAPVYRGHPEKKMVSYLINVSWGEEYIPGMLKKLKEQNVKATFFIDGKWAQNNVDMLKMIAEEGHQIGSHGYNHPNMSKLSEGQIKEQITKTNEIIQSILKEKPEYLAPPAGNFNKQVVKIAAENKMETIMWTIDTIDWQKPEKSVVLNRVLSKLEGGAMILMHPTKVMEESIDELTLKIKEKNYKIGTVGKLLTEKR</sequence>
<dbReference type="GO" id="GO:0016020">
    <property type="term" value="C:membrane"/>
    <property type="evidence" value="ECO:0007669"/>
    <property type="project" value="TreeGrafter"/>
</dbReference>
<dbReference type="InterPro" id="IPR014228">
    <property type="entry name" value="Spore_polysacc_deacetyl_YlxY"/>
</dbReference>
<gene>
    <name evidence="2" type="ORF">GH754_03295</name>
</gene>
<dbReference type="OrthoDB" id="9812065at2"/>
<dbReference type="AlphaFoldDB" id="A0A6G1X374"/>
<keyword evidence="3" id="KW-1185">Reference proteome</keyword>
<feature type="domain" description="NodB homology" evidence="1">
    <location>
        <begin position="131"/>
        <end position="307"/>
    </location>
</feature>
<dbReference type="Proteomes" id="UP000480185">
    <property type="component" value="Unassembled WGS sequence"/>
</dbReference>
<proteinExistence type="predicted"/>
<evidence type="ECO:0000313" key="2">
    <source>
        <dbReference type="EMBL" id="MRG85350.1"/>
    </source>
</evidence>
<dbReference type="RefSeq" id="WP_153727308.1">
    <property type="nucleotide sequence ID" value="NZ_WJNH01000002.1"/>
</dbReference>
<dbReference type="NCBIfam" id="TIGR02873">
    <property type="entry name" value="spore_ylxY"/>
    <property type="match status" value="1"/>
</dbReference>
<dbReference type="GO" id="GO:0005975">
    <property type="term" value="P:carbohydrate metabolic process"/>
    <property type="evidence" value="ECO:0007669"/>
    <property type="project" value="InterPro"/>
</dbReference>